<feature type="transmembrane region" description="Helical" evidence="1">
    <location>
        <begin position="20"/>
        <end position="38"/>
    </location>
</feature>
<evidence type="ECO:0000313" key="2">
    <source>
        <dbReference type="EMBL" id="MBX6979728.1"/>
    </source>
</evidence>
<accession>A0AAP2NV04</accession>
<evidence type="ECO:0000256" key="1">
    <source>
        <dbReference type="SAM" id="Phobius"/>
    </source>
</evidence>
<sequence length="76" mass="9155">MKIGKSIWHGITSKPYRLQLFFDIILLILSPVIFISIIGFDTKTLDMDVFIVTLVILIYIYITRWFSHWYCNRREK</sequence>
<comment type="caution">
    <text evidence="2">The sequence shown here is derived from an EMBL/GenBank/DDBJ whole genome shotgun (WGS) entry which is preliminary data.</text>
</comment>
<keyword evidence="1" id="KW-1133">Transmembrane helix</keyword>
<dbReference type="KEGG" id="prg:RB151_008950"/>
<proteinExistence type="predicted"/>
<evidence type="ECO:0000313" key="3">
    <source>
        <dbReference type="Proteomes" id="UP000824410"/>
    </source>
</evidence>
<dbReference type="Proteomes" id="UP000824410">
    <property type="component" value="Unassembled WGS sequence"/>
</dbReference>
<protein>
    <submittedName>
        <fullName evidence="2">Uncharacterized protein</fullName>
    </submittedName>
</protein>
<organism evidence="2 3">
    <name type="scientific">Providencia rettgeri</name>
    <dbReference type="NCBI Taxonomy" id="587"/>
    <lineage>
        <taxon>Bacteria</taxon>
        <taxon>Pseudomonadati</taxon>
        <taxon>Pseudomonadota</taxon>
        <taxon>Gammaproteobacteria</taxon>
        <taxon>Enterobacterales</taxon>
        <taxon>Morganellaceae</taxon>
        <taxon>Providencia</taxon>
    </lineage>
</organism>
<keyword evidence="1" id="KW-0812">Transmembrane</keyword>
<reference evidence="2" key="1">
    <citation type="submission" date="2019-02" db="EMBL/GenBank/DDBJ databases">
        <title>Genomic characterization of isolates from hospital effluents in KZN, South Africa.</title>
        <authorList>
            <person name="Ntshobeni N."/>
            <person name="Allam M."/>
            <person name="Ismail A."/>
            <person name="Amoako D."/>
            <person name="Essack S."/>
            <person name="Chenia H."/>
        </authorList>
    </citation>
    <scope>NUCLEOTIDE SEQUENCE</scope>
    <source>
        <strain evidence="2">AFE97_S1</strain>
    </source>
</reference>
<name>A0AAP2NV04_PRORE</name>
<dbReference type="AlphaFoldDB" id="A0AAP2NV04"/>
<keyword evidence="1" id="KW-0472">Membrane</keyword>
<gene>
    <name evidence="2" type="ORF">EX242_05570</name>
</gene>
<feature type="transmembrane region" description="Helical" evidence="1">
    <location>
        <begin position="50"/>
        <end position="67"/>
    </location>
</feature>
<dbReference type="EMBL" id="SHDO01000006">
    <property type="protein sequence ID" value="MBX6979728.1"/>
    <property type="molecule type" value="Genomic_DNA"/>
</dbReference>